<gene>
    <name evidence="2" type="ORF">EHS24_007208</name>
</gene>
<dbReference type="EMBL" id="RSCE01000004">
    <property type="protein sequence ID" value="RSH83521.1"/>
    <property type="molecule type" value="Genomic_DNA"/>
</dbReference>
<dbReference type="AlphaFoldDB" id="A0A427XXH7"/>
<sequence>MKHFKEKHPEEITRVGGDCKAAHGLVLSDRVTGKAAHLADPYTWADHVDMGALFHALHSNIQIVEGNGVSSPTSEMGNVVPDSTLNKSDRGTSEDTSEWKTVVKSRRPRSSPQTKPNVVARPRQTQLSTFLVPIKEVTASVKLQSKAPKTFEKLPKDSKAAERQVGGRSIQASRR</sequence>
<evidence type="ECO:0000313" key="2">
    <source>
        <dbReference type="EMBL" id="RSH83521.1"/>
    </source>
</evidence>
<name>A0A427XXH7_9TREE</name>
<proteinExistence type="predicted"/>
<feature type="region of interest" description="Disordered" evidence="1">
    <location>
        <begin position="142"/>
        <end position="175"/>
    </location>
</feature>
<comment type="caution">
    <text evidence="2">The sequence shown here is derived from an EMBL/GenBank/DDBJ whole genome shotgun (WGS) entry which is preliminary data.</text>
</comment>
<dbReference type="GeneID" id="39591751"/>
<feature type="region of interest" description="Disordered" evidence="1">
    <location>
        <begin position="68"/>
        <end position="125"/>
    </location>
</feature>
<dbReference type="Proteomes" id="UP000279236">
    <property type="component" value="Unassembled WGS sequence"/>
</dbReference>
<evidence type="ECO:0000313" key="3">
    <source>
        <dbReference type="Proteomes" id="UP000279236"/>
    </source>
</evidence>
<accession>A0A427XXH7</accession>
<protein>
    <submittedName>
        <fullName evidence="2">Uncharacterized protein</fullName>
    </submittedName>
</protein>
<feature type="compositionally biased region" description="Basic and acidic residues" evidence="1">
    <location>
        <begin position="149"/>
        <end position="162"/>
    </location>
</feature>
<feature type="compositionally biased region" description="Polar residues" evidence="1">
    <location>
        <begin position="68"/>
        <end position="86"/>
    </location>
</feature>
<reference evidence="2 3" key="1">
    <citation type="submission" date="2018-11" db="EMBL/GenBank/DDBJ databases">
        <title>Genome sequence of Apiotrichum porosum DSM 27194.</title>
        <authorList>
            <person name="Aliyu H."/>
            <person name="Gorte O."/>
            <person name="Ochsenreither K."/>
        </authorList>
    </citation>
    <scope>NUCLEOTIDE SEQUENCE [LARGE SCALE GENOMIC DNA]</scope>
    <source>
        <strain evidence="2 3">DSM 27194</strain>
    </source>
</reference>
<dbReference type="RefSeq" id="XP_028477473.1">
    <property type="nucleotide sequence ID" value="XM_028622581.1"/>
</dbReference>
<evidence type="ECO:0000256" key="1">
    <source>
        <dbReference type="SAM" id="MobiDB-lite"/>
    </source>
</evidence>
<keyword evidence="3" id="KW-1185">Reference proteome</keyword>
<organism evidence="2 3">
    <name type="scientific">Apiotrichum porosum</name>
    <dbReference type="NCBI Taxonomy" id="105984"/>
    <lineage>
        <taxon>Eukaryota</taxon>
        <taxon>Fungi</taxon>
        <taxon>Dikarya</taxon>
        <taxon>Basidiomycota</taxon>
        <taxon>Agaricomycotina</taxon>
        <taxon>Tremellomycetes</taxon>
        <taxon>Trichosporonales</taxon>
        <taxon>Trichosporonaceae</taxon>
        <taxon>Apiotrichum</taxon>
    </lineage>
</organism>